<dbReference type="InterPro" id="IPR016181">
    <property type="entry name" value="Acyl_CoA_acyltransferase"/>
</dbReference>
<dbReference type="GO" id="GO:0016747">
    <property type="term" value="F:acyltransferase activity, transferring groups other than amino-acyl groups"/>
    <property type="evidence" value="ECO:0007669"/>
    <property type="project" value="InterPro"/>
</dbReference>
<keyword evidence="3" id="KW-1185">Reference proteome</keyword>
<dbReference type="Proteomes" id="UP000013840">
    <property type="component" value="Unassembled WGS sequence"/>
</dbReference>
<gene>
    <name evidence="2" type="ORF">UC7_02099</name>
</gene>
<dbReference type="SUPFAM" id="SSF55729">
    <property type="entry name" value="Acyl-CoA N-acyltransferases (Nat)"/>
    <property type="match status" value="1"/>
</dbReference>
<dbReference type="RefSeq" id="WP_010772206.1">
    <property type="nucleotide sequence ID" value="NZ_KB946334.1"/>
</dbReference>
<dbReference type="OrthoDB" id="2242710at2"/>
<accession>R3W9K0</accession>
<evidence type="ECO:0000313" key="3">
    <source>
        <dbReference type="Proteomes" id="UP000013840"/>
    </source>
</evidence>
<comment type="caution">
    <text evidence="2">The sequence shown here is derived from an EMBL/GenBank/DDBJ whole genome shotgun (WGS) entry which is preliminary data.</text>
</comment>
<dbReference type="EMBL" id="AJAU01000019">
    <property type="protein sequence ID" value="EOL44556.1"/>
    <property type="molecule type" value="Genomic_DNA"/>
</dbReference>
<reference evidence="2 3" key="1">
    <citation type="submission" date="2013-02" db="EMBL/GenBank/DDBJ databases">
        <title>The Genome Sequence of Enterococcus caccae BAA-1240.</title>
        <authorList>
            <consortium name="The Broad Institute Genome Sequencing Platform"/>
            <consortium name="The Broad Institute Genome Sequencing Center for Infectious Disease"/>
            <person name="Earl A.M."/>
            <person name="Gilmore M.S."/>
            <person name="Lebreton F."/>
            <person name="Walker B."/>
            <person name="Young S.K."/>
            <person name="Zeng Q."/>
            <person name="Gargeya S."/>
            <person name="Fitzgerald M."/>
            <person name="Haas B."/>
            <person name="Abouelleil A."/>
            <person name="Alvarado L."/>
            <person name="Arachchi H.M."/>
            <person name="Berlin A.M."/>
            <person name="Chapman S.B."/>
            <person name="Dewar J."/>
            <person name="Goldberg J."/>
            <person name="Griggs A."/>
            <person name="Gujja S."/>
            <person name="Hansen M."/>
            <person name="Howarth C."/>
            <person name="Imamovic A."/>
            <person name="Larimer J."/>
            <person name="McCowan C."/>
            <person name="Murphy C."/>
            <person name="Neiman D."/>
            <person name="Pearson M."/>
            <person name="Priest M."/>
            <person name="Roberts A."/>
            <person name="Saif S."/>
            <person name="Shea T."/>
            <person name="Sisk P."/>
            <person name="Sykes S."/>
            <person name="Wortman J."/>
            <person name="Nusbaum C."/>
            <person name="Birren B."/>
        </authorList>
    </citation>
    <scope>NUCLEOTIDE SEQUENCE [LARGE SCALE GENOMIC DNA]</scope>
    <source>
        <strain evidence="2 3">ATCC BAA-1240</strain>
    </source>
</reference>
<dbReference type="Gene3D" id="3.40.630.30">
    <property type="match status" value="1"/>
</dbReference>
<dbReference type="CDD" id="cd04301">
    <property type="entry name" value="NAT_SF"/>
    <property type="match status" value="1"/>
</dbReference>
<dbReference type="eggNOG" id="COG0456">
    <property type="taxonomic scope" value="Bacteria"/>
</dbReference>
<name>R3W9K0_9ENTE</name>
<protein>
    <recommendedName>
        <fullName evidence="1">N-acetyltransferase domain-containing protein</fullName>
    </recommendedName>
</protein>
<dbReference type="Pfam" id="PF00583">
    <property type="entry name" value="Acetyltransf_1"/>
    <property type="match status" value="1"/>
</dbReference>
<dbReference type="PATRIC" id="fig|1158612.3.peg.2077"/>
<organism evidence="2 3">
    <name type="scientific">Enterococcus caccae ATCC BAA-1240</name>
    <dbReference type="NCBI Taxonomy" id="1158612"/>
    <lineage>
        <taxon>Bacteria</taxon>
        <taxon>Bacillati</taxon>
        <taxon>Bacillota</taxon>
        <taxon>Bacilli</taxon>
        <taxon>Lactobacillales</taxon>
        <taxon>Enterococcaceae</taxon>
        <taxon>Enterococcus</taxon>
    </lineage>
</organism>
<dbReference type="STRING" id="317735.RU98_GL000831"/>
<evidence type="ECO:0000313" key="2">
    <source>
        <dbReference type="EMBL" id="EOL44556.1"/>
    </source>
</evidence>
<dbReference type="InterPro" id="IPR000182">
    <property type="entry name" value="GNAT_dom"/>
</dbReference>
<feature type="domain" description="N-acetyltransferase" evidence="1">
    <location>
        <begin position="4"/>
        <end position="146"/>
    </location>
</feature>
<dbReference type="AlphaFoldDB" id="R3W9K0"/>
<dbReference type="PROSITE" id="PS51186">
    <property type="entry name" value="GNAT"/>
    <property type="match status" value="1"/>
</dbReference>
<evidence type="ECO:0000259" key="1">
    <source>
        <dbReference type="PROSITE" id="PS51186"/>
    </source>
</evidence>
<proteinExistence type="predicted"/>
<sequence length="150" mass="17338">MRIIKYGSQDTDFYEQTLHLRNKVLRQPLGKSIFEEDLTIEKENDFYGWEKERQIIATLSIYTKENKVAQLTAFAVEPTYQNKGYGNRLLEFLLDDLGKKGYERVDVSARSSAKTFYEKSGFMVLGNPVVNVALGTEDYLMTRVINFSVK</sequence>